<evidence type="ECO:0000256" key="5">
    <source>
        <dbReference type="ARBA" id="ARBA00022801"/>
    </source>
</evidence>
<keyword evidence="5 7" id="KW-0378">Hydrolase</keyword>
<comment type="catalytic activity">
    <reaction evidence="1">
        <text>Hydrolysis of terminal non-reducing beta-D-galactose residues in beta-D-galactosides.</text>
        <dbReference type="EC" id="3.2.1.23"/>
    </reaction>
</comment>
<keyword evidence="6 7" id="KW-0326">Glycosidase</keyword>
<keyword evidence="11" id="KW-1185">Reference proteome</keyword>
<dbReference type="InterPro" id="IPR000743">
    <property type="entry name" value="Glyco_hydro_28"/>
</dbReference>
<comment type="similarity">
    <text evidence="3">Belongs to the glycosyl hydrolase 35 family.</text>
</comment>
<name>A0A7J7LJG0_9MAGN</name>
<evidence type="ECO:0000256" key="8">
    <source>
        <dbReference type="SAM" id="MobiDB-lite"/>
    </source>
</evidence>
<dbReference type="Proteomes" id="UP000541444">
    <property type="component" value="Unassembled WGS sequence"/>
</dbReference>
<protein>
    <recommendedName>
        <fullName evidence="4">beta-galactosidase</fullName>
        <ecNumber evidence="4">3.2.1.23</ecNumber>
    </recommendedName>
</protein>
<gene>
    <name evidence="10" type="ORF">GIB67_002675</name>
</gene>
<dbReference type="GO" id="GO:0004650">
    <property type="term" value="F:polygalacturonase activity"/>
    <property type="evidence" value="ECO:0007669"/>
    <property type="project" value="InterPro"/>
</dbReference>
<dbReference type="InterPro" id="IPR012334">
    <property type="entry name" value="Pectin_lyas_fold"/>
</dbReference>
<evidence type="ECO:0000256" key="7">
    <source>
        <dbReference type="RuleBase" id="RU361169"/>
    </source>
</evidence>
<accession>A0A7J7LJG0</accession>
<dbReference type="EC" id="3.2.1.23" evidence="4"/>
<evidence type="ECO:0000256" key="2">
    <source>
        <dbReference type="ARBA" id="ARBA00008834"/>
    </source>
</evidence>
<organism evidence="10 11">
    <name type="scientific">Kingdonia uniflora</name>
    <dbReference type="NCBI Taxonomy" id="39325"/>
    <lineage>
        <taxon>Eukaryota</taxon>
        <taxon>Viridiplantae</taxon>
        <taxon>Streptophyta</taxon>
        <taxon>Embryophyta</taxon>
        <taxon>Tracheophyta</taxon>
        <taxon>Spermatophyta</taxon>
        <taxon>Magnoliopsida</taxon>
        <taxon>Ranunculales</taxon>
        <taxon>Circaeasteraceae</taxon>
        <taxon>Kingdonia</taxon>
    </lineage>
</organism>
<dbReference type="InterPro" id="IPR001944">
    <property type="entry name" value="Glycoside_Hdrlase_35"/>
</dbReference>
<evidence type="ECO:0000313" key="10">
    <source>
        <dbReference type="EMBL" id="KAF6142811.1"/>
    </source>
</evidence>
<proteinExistence type="inferred from homology"/>
<feature type="region of interest" description="Disordered" evidence="8">
    <location>
        <begin position="373"/>
        <end position="401"/>
    </location>
</feature>
<dbReference type="PANTHER" id="PTHR23421">
    <property type="entry name" value="BETA-GALACTOSIDASE RELATED"/>
    <property type="match status" value="1"/>
</dbReference>
<dbReference type="Pfam" id="PF00295">
    <property type="entry name" value="Glyco_hydro_28"/>
    <property type="match status" value="1"/>
</dbReference>
<dbReference type="Gene3D" id="2.160.20.10">
    <property type="entry name" value="Single-stranded right-handed beta-helix, Pectin lyase-like"/>
    <property type="match status" value="1"/>
</dbReference>
<evidence type="ECO:0000256" key="4">
    <source>
        <dbReference type="ARBA" id="ARBA00012756"/>
    </source>
</evidence>
<evidence type="ECO:0000259" key="9">
    <source>
        <dbReference type="Pfam" id="PF01301"/>
    </source>
</evidence>
<evidence type="ECO:0000256" key="6">
    <source>
        <dbReference type="ARBA" id="ARBA00023295"/>
    </source>
</evidence>
<reference evidence="10 11" key="1">
    <citation type="journal article" date="2020" name="IScience">
        <title>Genome Sequencing of the Endangered Kingdonia uniflora (Circaeasteraceae, Ranunculales) Reveals Potential Mechanisms of Evolutionary Specialization.</title>
        <authorList>
            <person name="Sun Y."/>
            <person name="Deng T."/>
            <person name="Zhang A."/>
            <person name="Moore M.J."/>
            <person name="Landis J.B."/>
            <person name="Lin N."/>
            <person name="Zhang H."/>
            <person name="Zhang X."/>
            <person name="Huang J."/>
            <person name="Zhang X."/>
            <person name="Sun H."/>
            <person name="Wang H."/>
        </authorList>
    </citation>
    <scope>NUCLEOTIDE SEQUENCE [LARGE SCALE GENOMIC DNA]</scope>
    <source>
        <strain evidence="10">TB1705</strain>
        <tissue evidence="10">Leaf</tissue>
    </source>
</reference>
<dbReference type="AlphaFoldDB" id="A0A7J7LJG0"/>
<dbReference type="InterPro" id="IPR031330">
    <property type="entry name" value="Gly_Hdrlase_35_cat"/>
</dbReference>
<dbReference type="Pfam" id="PF01301">
    <property type="entry name" value="Glyco_hydro_35"/>
    <property type="match status" value="1"/>
</dbReference>
<dbReference type="GO" id="GO:0005975">
    <property type="term" value="P:carbohydrate metabolic process"/>
    <property type="evidence" value="ECO:0007669"/>
    <property type="project" value="InterPro"/>
</dbReference>
<comment type="caution">
    <text evidence="10">The sequence shown here is derived from an EMBL/GenBank/DDBJ whole genome shotgun (WGS) entry which is preliminary data.</text>
</comment>
<dbReference type="GO" id="GO:0004565">
    <property type="term" value="F:beta-galactosidase activity"/>
    <property type="evidence" value="ECO:0007669"/>
    <property type="project" value="UniProtKB-EC"/>
</dbReference>
<dbReference type="InterPro" id="IPR011050">
    <property type="entry name" value="Pectin_lyase_fold/virulence"/>
</dbReference>
<evidence type="ECO:0000256" key="3">
    <source>
        <dbReference type="ARBA" id="ARBA00009809"/>
    </source>
</evidence>
<evidence type="ECO:0000256" key="1">
    <source>
        <dbReference type="ARBA" id="ARBA00001412"/>
    </source>
</evidence>
<evidence type="ECO:0000313" key="11">
    <source>
        <dbReference type="Proteomes" id="UP000541444"/>
    </source>
</evidence>
<sequence>MSMNIYAPKWSYNTDEIQIGKSSGIAIMRLFIGTGDDCVLLCPDKENILVYDVMCSLGHGISVCSLRRYDNEELLEGIHMSNYTLTGIDNGVRIKIGFLVWLKYVPGISFRIDNEPFKATMKGFTTKIVNMMKVEGLFETQRGPIMMSQIENEYGPLENLYGNSGREYTLITFGGTVHRRPEEDLAFSVTRFIQNGGSFNNYYIVNLEYRTLFNITTNSKIELDCNKLYLKSVVLSYGPIHLYRNQLKTKLDRDMYLKSIVGLVDHSEEQGSSLCEILPTSNQHYSFAESAEEPNKLIGNKPKPWKTSRTESPLKGLFLSNSSFLRHAEYLFDLNINQPILSQPTSIEDHNTLDTKLIMNCANELMAKRCTGITMGPSNPKNPHSKPEKQHIHQQVGERSL</sequence>
<dbReference type="EMBL" id="JACGCM010002238">
    <property type="protein sequence ID" value="KAF6142811.1"/>
    <property type="molecule type" value="Genomic_DNA"/>
</dbReference>
<dbReference type="SUPFAM" id="SSF51445">
    <property type="entry name" value="(Trans)glycosidases"/>
    <property type="match status" value="1"/>
</dbReference>
<dbReference type="SUPFAM" id="SSF51126">
    <property type="entry name" value="Pectin lyase-like"/>
    <property type="match status" value="1"/>
</dbReference>
<dbReference type="InterPro" id="IPR017853">
    <property type="entry name" value="GH"/>
</dbReference>
<feature type="domain" description="Glycoside hydrolase 35 catalytic" evidence="9">
    <location>
        <begin position="97"/>
        <end position="159"/>
    </location>
</feature>
<comment type="similarity">
    <text evidence="2 7">Belongs to the glycosyl hydrolase 28 family.</text>
</comment>